<proteinExistence type="predicted"/>
<keyword evidence="2" id="KW-1185">Reference proteome</keyword>
<organism evidence="1 2">
    <name type="scientific">Sporomusa silvacetica DSM 10669</name>
    <dbReference type="NCBI Taxonomy" id="1123289"/>
    <lineage>
        <taxon>Bacteria</taxon>
        <taxon>Bacillati</taxon>
        <taxon>Bacillota</taxon>
        <taxon>Negativicutes</taxon>
        <taxon>Selenomonadales</taxon>
        <taxon>Sporomusaceae</taxon>
        <taxon>Sporomusa</taxon>
    </lineage>
</organism>
<evidence type="ECO:0000313" key="2">
    <source>
        <dbReference type="Proteomes" id="UP000216752"/>
    </source>
</evidence>
<accession>A0ABZ3IGF0</accession>
<dbReference type="RefSeq" id="WP_094607781.1">
    <property type="nucleotide sequence ID" value="NZ_CP155573.1"/>
</dbReference>
<dbReference type="EMBL" id="CP155573">
    <property type="protein sequence ID" value="XFO64741.1"/>
    <property type="molecule type" value="Genomic_DNA"/>
</dbReference>
<gene>
    <name evidence="1" type="ORF">SPSIL_008480</name>
</gene>
<dbReference type="Proteomes" id="UP000216752">
    <property type="component" value="Chromosome"/>
</dbReference>
<name>A0ABZ3IGF0_9FIRM</name>
<protein>
    <submittedName>
        <fullName evidence="1">Uncharacterized protein</fullName>
    </submittedName>
</protein>
<sequence length="97" mass="10761">MTETKNNLQVETNLSTVPATPAPAFHEAPDIGHITTVNHEKSFDNTHDTFRTEALTFNNKYTANNLVARMLWGHEENASLNVRVSADGAPDLNNDVR</sequence>
<evidence type="ECO:0000313" key="1">
    <source>
        <dbReference type="EMBL" id="XFO64741.1"/>
    </source>
</evidence>
<reference evidence="1" key="1">
    <citation type="submission" date="2024-05" db="EMBL/GenBank/DDBJ databases">
        <title>Isolation and characterization of Sporomusa carbonis sp. nov., a carboxydotrophic hydrogenogen in the genus of Sporomusa isolated from a charcoal burning pile.</title>
        <authorList>
            <person name="Boeer T."/>
            <person name="Rosenbaum F."/>
            <person name="Eysell L."/>
            <person name="Mueller V."/>
            <person name="Daniel R."/>
            <person name="Poehlein A."/>
        </authorList>
    </citation>
    <scope>NUCLEOTIDE SEQUENCE [LARGE SCALE GENOMIC DNA]</scope>
    <source>
        <strain evidence="1">DSM 10669</strain>
    </source>
</reference>